<dbReference type="Pfam" id="PF01476">
    <property type="entry name" value="LysM"/>
    <property type="match status" value="2"/>
</dbReference>
<name>A0A060CBF2_9GAMM</name>
<dbReference type="SUPFAM" id="SSF54106">
    <property type="entry name" value="LysM domain"/>
    <property type="match status" value="1"/>
</dbReference>
<dbReference type="SMART" id="SM00257">
    <property type="entry name" value="LysM"/>
    <property type="match status" value="2"/>
</dbReference>
<evidence type="ECO:0000313" key="2">
    <source>
        <dbReference type="EMBL" id="AIA90076.1"/>
    </source>
</evidence>
<sequence>MRYGVTWERIAAANGLDEQALLQIGQTIRIPGSGSPAAPVPEVETEDYVIQPNDTLYTIAAKRGMYWDEVAAVNGFGENTVLQIGQVIRVPVLEEATPQQLYVWSIHGALGLAR</sequence>
<dbReference type="PANTHER" id="PTHR33734">
    <property type="entry name" value="LYSM DOMAIN-CONTAINING GPI-ANCHORED PROTEIN 2"/>
    <property type="match status" value="1"/>
</dbReference>
<dbReference type="InterPro" id="IPR018392">
    <property type="entry name" value="LysM"/>
</dbReference>
<protein>
    <submittedName>
        <fullName evidence="2">CAZy families GH23|CBM50 protein</fullName>
    </submittedName>
</protein>
<accession>A0A060CBF2</accession>
<dbReference type="InterPro" id="IPR036779">
    <property type="entry name" value="LysM_dom_sf"/>
</dbReference>
<dbReference type="PANTHER" id="PTHR33734:SF22">
    <property type="entry name" value="MEMBRANE-BOUND LYTIC MUREIN TRANSGLYCOSYLASE D"/>
    <property type="match status" value="1"/>
</dbReference>
<dbReference type="EMBL" id="KF122779">
    <property type="protein sequence ID" value="AIA90076.1"/>
    <property type="molecule type" value="Genomic_DNA"/>
</dbReference>
<dbReference type="CDD" id="cd00118">
    <property type="entry name" value="LysM"/>
    <property type="match status" value="2"/>
</dbReference>
<evidence type="ECO:0000259" key="1">
    <source>
        <dbReference type="PROSITE" id="PS51782"/>
    </source>
</evidence>
<feature type="domain" description="LysM" evidence="1">
    <location>
        <begin position="46"/>
        <end position="90"/>
    </location>
</feature>
<dbReference type="Gene3D" id="3.10.350.10">
    <property type="entry name" value="LysM domain"/>
    <property type="match status" value="2"/>
</dbReference>
<dbReference type="AlphaFoldDB" id="A0A060CBF2"/>
<proteinExistence type="predicted"/>
<dbReference type="PROSITE" id="PS51782">
    <property type="entry name" value="LYSM"/>
    <property type="match status" value="1"/>
</dbReference>
<reference evidence="2" key="1">
    <citation type="journal article" date="2013" name="Environ. Microbiol.">
        <title>Seasonally variable intestinal metagenomes of the red palm weevil (Rhynchophorus ferrugineus).</title>
        <authorList>
            <person name="Jia S."/>
            <person name="Zhang X."/>
            <person name="Zhang G."/>
            <person name="Yin A."/>
            <person name="Zhang S."/>
            <person name="Li F."/>
            <person name="Wang L."/>
            <person name="Zhao D."/>
            <person name="Yun Q."/>
            <person name="Tala"/>
            <person name="Wang J."/>
            <person name="Sun G."/>
            <person name="Baabdullah M."/>
            <person name="Yu X."/>
            <person name="Hu S."/>
            <person name="Al-Mssallem I.S."/>
            <person name="Yu J."/>
        </authorList>
    </citation>
    <scope>NUCLEOTIDE SEQUENCE</scope>
</reference>
<organism evidence="2">
    <name type="scientific">uncultured Acinetobacter sp</name>
    <dbReference type="NCBI Taxonomy" id="165433"/>
    <lineage>
        <taxon>Bacteria</taxon>
        <taxon>Pseudomonadati</taxon>
        <taxon>Pseudomonadota</taxon>
        <taxon>Gammaproteobacteria</taxon>
        <taxon>Moraxellales</taxon>
        <taxon>Moraxellaceae</taxon>
        <taxon>Acinetobacter</taxon>
        <taxon>environmental samples</taxon>
    </lineage>
</organism>